<protein>
    <submittedName>
        <fullName evidence="2">Uncharacterized protein</fullName>
    </submittedName>
</protein>
<name>A0A3N0Z6G7_ANAGA</name>
<keyword evidence="3" id="KW-1185">Reference proteome</keyword>
<dbReference type="AlphaFoldDB" id="A0A3N0Z6G7"/>
<comment type="caution">
    <text evidence="2">The sequence shown here is derived from an EMBL/GenBank/DDBJ whole genome shotgun (WGS) entry which is preliminary data.</text>
</comment>
<gene>
    <name evidence="2" type="ORF">DPX16_19609</name>
</gene>
<dbReference type="EMBL" id="RJVU01007682">
    <property type="protein sequence ID" value="ROL53923.1"/>
    <property type="molecule type" value="Genomic_DNA"/>
</dbReference>
<feature type="region of interest" description="Disordered" evidence="1">
    <location>
        <begin position="75"/>
        <end position="94"/>
    </location>
</feature>
<evidence type="ECO:0000256" key="1">
    <source>
        <dbReference type="SAM" id="MobiDB-lite"/>
    </source>
</evidence>
<dbReference type="Proteomes" id="UP000281406">
    <property type="component" value="Unassembled WGS sequence"/>
</dbReference>
<proteinExistence type="predicted"/>
<reference evidence="2 3" key="1">
    <citation type="submission" date="2018-10" db="EMBL/GenBank/DDBJ databases">
        <title>Genome assembly for a Yunnan-Guizhou Plateau 3E fish, Anabarilius grahami (Regan), and its evolutionary and genetic applications.</title>
        <authorList>
            <person name="Jiang W."/>
        </authorList>
    </citation>
    <scope>NUCLEOTIDE SEQUENCE [LARGE SCALE GENOMIC DNA]</scope>
    <source>
        <strain evidence="2">AG-KIZ</strain>
        <tissue evidence="2">Muscle</tissue>
    </source>
</reference>
<sequence>MCWFGNGKGVKWEKPGCEPVQSNKSQLRSGGFSDVCGLDRALRDVHEKKQKKIEGFSVCQHAYLLPCRDGPEGTMGVSHECDEPSPDNRPAKALCSPEPHWLSVASTTNTFTFF</sequence>
<accession>A0A3N0Z6G7</accession>
<evidence type="ECO:0000313" key="3">
    <source>
        <dbReference type="Proteomes" id="UP000281406"/>
    </source>
</evidence>
<evidence type="ECO:0000313" key="2">
    <source>
        <dbReference type="EMBL" id="ROL53923.1"/>
    </source>
</evidence>
<organism evidence="2 3">
    <name type="scientific">Anabarilius grahami</name>
    <name type="common">Kanglang fish</name>
    <name type="synonym">Barilius grahami</name>
    <dbReference type="NCBI Taxonomy" id="495550"/>
    <lineage>
        <taxon>Eukaryota</taxon>
        <taxon>Metazoa</taxon>
        <taxon>Chordata</taxon>
        <taxon>Craniata</taxon>
        <taxon>Vertebrata</taxon>
        <taxon>Euteleostomi</taxon>
        <taxon>Actinopterygii</taxon>
        <taxon>Neopterygii</taxon>
        <taxon>Teleostei</taxon>
        <taxon>Ostariophysi</taxon>
        <taxon>Cypriniformes</taxon>
        <taxon>Xenocyprididae</taxon>
        <taxon>Xenocypridinae</taxon>
        <taxon>Xenocypridinae incertae sedis</taxon>
        <taxon>Anabarilius</taxon>
    </lineage>
</organism>